<evidence type="ECO:0000256" key="1">
    <source>
        <dbReference type="SAM" id="MobiDB-lite"/>
    </source>
</evidence>
<feature type="domain" description="Zinc beta-ribbon finger putative" evidence="3">
    <location>
        <begin position="5"/>
        <end position="63"/>
    </location>
</feature>
<dbReference type="InterPro" id="IPR045951">
    <property type="entry name" value="DUF6371"/>
</dbReference>
<dbReference type="NCBIfam" id="NF040506">
    <property type="entry name" value="PG0870_Nterm"/>
    <property type="match status" value="1"/>
</dbReference>
<dbReference type="RefSeq" id="WP_191006483.1">
    <property type="nucleotide sequence ID" value="NZ_JACXAD010000022.1"/>
</dbReference>
<gene>
    <name evidence="4" type="ORF">IC235_17425</name>
</gene>
<accession>A0A927GKZ7</accession>
<proteinExistence type="predicted"/>
<dbReference type="AlphaFoldDB" id="A0A927GKZ7"/>
<dbReference type="EMBL" id="JACXAD010000022">
    <property type="protein sequence ID" value="MBD2769674.1"/>
    <property type="molecule type" value="Genomic_DNA"/>
</dbReference>
<dbReference type="Pfam" id="PF21957">
    <property type="entry name" value="Zn_ribbon_16"/>
    <property type="match status" value="1"/>
</dbReference>
<organism evidence="4 5">
    <name type="scientific">Hymenobacter montanus</name>
    <dbReference type="NCBI Taxonomy" id="2771359"/>
    <lineage>
        <taxon>Bacteria</taxon>
        <taxon>Pseudomonadati</taxon>
        <taxon>Bacteroidota</taxon>
        <taxon>Cytophagia</taxon>
        <taxon>Cytophagales</taxon>
        <taxon>Hymenobacteraceae</taxon>
        <taxon>Hymenobacter</taxon>
    </lineage>
</organism>
<feature type="region of interest" description="Disordered" evidence="1">
    <location>
        <begin position="341"/>
        <end position="361"/>
    </location>
</feature>
<evidence type="ECO:0008006" key="6">
    <source>
        <dbReference type="Google" id="ProtNLM"/>
    </source>
</evidence>
<sequence>MPTSYRYTLQPYTGPASRYTCPGCNHRRELARYLDTETGELLPEAFGKCNRADQCGYHLSPYHAGPGGQSYADQVREANRPDGQSWTSPPVRRPAPLRPVVAMPSDVVQATLGHYEHNALAQLLRNHFGWGIADELLKRFAVGTSAHWPGACVFWLIDEQSRVRGGQVVLYDETGHTVKQPKRCTTWAHTALAARCRQLGQPAPAWLTAYSATEVPKCPCLFGLPQLLNAPADARVAIVESAKTAVFCAPYLPDCVWLATMGKSYLTADRLAPVKNRSLVLFPDAGATDDWQRRADELREQGFTVTVSTWLETKATAEQRAAGIDLADLLLSQWPGFPPSWNELDPNSKNSATKLPKTTRF</sequence>
<feature type="domain" description="DUF6371" evidence="2">
    <location>
        <begin position="118"/>
        <end position="284"/>
    </location>
</feature>
<evidence type="ECO:0000259" key="2">
    <source>
        <dbReference type="Pfam" id="PF19898"/>
    </source>
</evidence>
<protein>
    <recommendedName>
        <fullName evidence="6">Toprim domain-containing protein</fullName>
    </recommendedName>
</protein>
<reference evidence="4" key="1">
    <citation type="submission" date="2020-09" db="EMBL/GenBank/DDBJ databases">
        <authorList>
            <person name="Kim M.K."/>
        </authorList>
    </citation>
    <scope>NUCLEOTIDE SEQUENCE</scope>
    <source>
        <strain evidence="4">BT664</strain>
    </source>
</reference>
<dbReference type="Proteomes" id="UP000612233">
    <property type="component" value="Unassembled WGS sequence"/>
</dbReference>
<dbReference type="Pfam" id="PF19898">
    <property type="entry name" value="DUF6371"/>
    <property type="match status" value="1"/>
</dbReference>
<evidence type="ECO:0000313" key="5">
    <source>
        <dbReference type="Proteomes" id="UP000612233"/>
    </source>
</evidence>
<evidence type="ECO:0000259" key="3">
    <source>
        <dbReference type="Pfam" id="PF21957"/>
    </source>
</evidence>
<dbReference type="InterPro" id="IPR047731">
    <property type="entry name" value="Zinc_ribbon_put"/>
</dbReference>
<keyword evidence="5" id="KW-1185">Reference proteome</keyword>
<name>A0A927GKZ7_9BACT</name>
<comment type="caution">
    <text evidence="4">The sequence shown here is derived from an EMBL/GenBank/DDBJ whole genome shotgun (WGS) entry which is preliminary data.</text>
</comment>
<evidence type="ECO:0000313" key="4">
    <source>
        <dbReference type="EMBL" id="MBD2769674.1"/>
    </source>
</evidence>